<evidence type="ECO:0000259" key="10">
    <source>
        <dbReference type="PROSITE" id="PS51195"/>
    </source>
</evidence>
<dbReference type="SMART" id="SM00490">
    <property type="entry name" value="HELICc"/>
    <property type="match status" value="1"/>
</dbReference>
<reference evidence="11 12" key="1">
    <citation type="journal article" date="2015" name="Nature">
        <title>rRNA introns, odd ribosomes, and small enigmatic genomes across a large radiation of phyla.</title>
        <authorList>
            <person name="Brown C.T."/>
            <person name="Hug L.A."/>
            <person name="Thomas B.C."/>
            <person name="Sharon I."/>
            <person name="Castelle C.J."/>
            <person name="Singh A."/>
            <person name="Wilkins M.J."/>
            <person name="Williams K.H."/>
            <person name="Banfield J.F."/>
        </authorList>
    </citation>
    <scope>NUCLEOTIDE SEQUENCE [LARGE SCALE GENOMIC DNA]</scope>
</reference>
<dbReference type="SUPFAM" id="SSF52540">
    <property type="entry name" value="P-loop containing nucleoside triphosphate hydrolases"/>
    <property type="match status" value="1"/>
</dbReference>
<dbReference type="InterPro" id="IPR044742">
    <property type="entry name" value="DEAD/DEAH_RhlB"/>
</dbReference>
<feature type="short sequence motif" description="Q motif" evidence="6">
    <location>
        <begin position="59"/>
        <end position="87"/>
    </location>
</feature>
<dbReference type="InterPro" id="IPR014014">
    <property type="entry name" value="RNA_helicase_DEAD_Q_motif"/>
</dbReference>
<keyword evidence="4" id="KW-0067">ATP-binding</keyword>
<gene>
    <name evidence="11" type="ORF">UU72_C0004G0007</name>
</gene>
<keyword evidence="1" id="KW-0547">Nucleotide-binding</keyword>
<evidence type="ECO:0000256" key="3">
    <source>
        <dbReference type="ARBA" id="ARBA00022806"/>
    </source>
</evidence>
<feature type="region of interest" description="Disordered" evidence="7">
    <location>
        <begin position="1"/>
        <end position="23"/>
    </location>
</feature>
<dbReference type="PROSITE" id="PS51195">
    <property type="entry name" value="Q_MOTIF"/>
    <property type="match status" value="1"/>
</dbReference>
<comment type="caution">
    <text evidence="11">The sequence shown here is derived from an EMBL/GenBank/DDBJ whole genome shotgun (WGS) entry which is preliminary data.</text>
</comment>
<proteinExistence type="inferred from homology"/>
<feature type="domain" description="DEAD-box RNA helicase Q" evidence="10">
    <location>
        <begin position="59"/>
        <end position="87"/>
    </location>
</feature>
<dbReference type="Pfam" id="PF00270">
    <property type="entry name" value="DEAD"/>
    <property type="match status" value="1"/>
</dbReference>
<evidence type="ECO:0000313" key="12">
    <source>
        <dbReference type="Proteomes" id="UP000034163"/>
    </source>
</evidence>
<name>A0A0G0ZW14_UNCKA</name>
<comment type="similarity">
    <text evidence="5">Belongs to the DEAD box helicase family.</text>
</comment>
<dbReference type="InterPro" id="IPR027417">
    <property type="entry name" value="P-loop_NTPase"/>
</dbReference>
<dbReference type="PANTHER" id="PTHR47959">
    <property type="entry name" value="ATP-DEPENDENT RNA HELICASE RHLE-RELATED"/>
    <property type="match status" value="1"/>
</dbReference>
<feature type="domain" description="Helicase C-terminal" evidence="9">
    <location>
        <begin position="286"/>
        <end position="404"/>
    </location>
</feature>
<dbReference type="PATRIC" id="fig|1619112.3.peg.245"/>
<dbReference type="InterPro" id="IPR014001">
    <property type="entry name" value="Helicase_ATP-bd"/>
</dbReference>
<evidence type="ECO:0000256" key="7">
    <source>
        <dbReference type="SAM" id="MobiDB-lite"/>
    </source>
</evidence>
<evidence type="ECO:0000256" key="4">
    <source>
        <dbReference type="ARBA" id="ARBA00022840"/>
    </source>
</evidence>
<dbReference type="SMART" id="SM00487">
    <property type="entry name" value="DEXDc"/>
    <property type="match status" value="1"/>
</dbReference>
<dbReference type="InterPro" id="IPR001650">
    <property type="entry name" value="Helicase_C-like"/>
</dbReference>
<dbReference type="PROSITE" id="PS51194">
    <property type="entry name" value="HELICASE_CTER"/>
    <property type="match status" value="1"/>
</dbReference>
<evidence type="ECO:0000256" key="1">
    <source>
        <dbReference type="ARBA" id="ARBA00022741"/>
    </source>
</evidence>
<evidence type="ECO:0000259" key="9">
    <source>
        <dbReference type="PROSITE" id="PS51194"/>
    </source>
</evidence>
<evidence type="ECO:0000256" key="6">
    <source>
        <dbReference type="PROSITE-ProRule" id="PRU00552"/>
    </source>
</evidence>
<evidence type="ECO:0000259" key="8">
    <source>
        <dbReference type="PROSITE" id="PS51192"/>
    </source>
</evidence>
<dbReference type="EMBL" id="LCBS01000004">
    <property type="protein sequence ID" value="KKS17268.1"/>
    <property type="molecule type" value="Genomic_DNA"/>
</dbReference>
<dbReference type="CDD" id="cd00268">
    <property type="entry name" value="DEADc"/>
    <property type="match status" value="1"/>
</dbReference>
<keyword evidence="2" id="KW-0378">Hydrolase</keyword>
<dbReference type="PANTHER" id="PTHR47959:SF13">
    <property type="entry name" value="ATP-DEPENDENT RNA HELICASE RHLE"/>
    <property type="match status" value="1"/>
</dbReference>
<dbReference type="CDD" id="cd18787">
    <property type="entry name" value="SF2_C_DEAD"/>
    <property type="match status" value="1"/>
</dbReference>
<dbReference type="InterPro" id="IPR050079">
    <property type="entry name" value="DEAD_box_RNA_helicase"/>
</dbReference>
<dbReference type="PROSITE" id="PS51192">
    <property type="entry name" value="HELICASE_ATP_BIND_1"/>
    <property type="match status" value="1"/>
</dbReference>
<dbReference type="Proteomes" id="UP000034163">
    <property type="component" value="Unassembled WGS sequence"/>
</dbReference>
<evidence type="ECO:0000256" key="2">
    <source>
        <dbReference type="ARBA" id="ARBA00022801"/>
    </source>
</evidence>
<dbReference type="Gene3D" id="3.40.50.300">
    <property type="entry name" value="P-loop containing nucleotide triphosphate hydrolases"/>
    <property type="match status" value="2"/>
</dbReference>
<dbReference type="GO" id="GO:0003724">
    <property type="term" value="F:RNA helicase activity"/>
    <property type="evidence" value="ECO:0007669"/>
    <property type="project" value="InterPro"/>
</dbReference>
<accession>A0A0G0ZW14</accession>
<evidence type="ECO:0000256" key="5">
    <source>
        <dbReference type="ARBA" id="ARBA00038437"/>
    </source>
</evidence>
<dbReference type="GO" id="GO:0005829">
    <property type="term" value="C:cytosol"/>
    <property type="evidence" value="ECO:0007669"/>
    <property type="project" value="TreeGrafter"/>
</dbReference>
<keyword evidence="3 11" id="KW-0347">Helicase</keyword>
<feature type="domain" description="Helicase ATP-binding" evidence="8">
    <location>
        <begin position="90"/>
        <end position="259"/>
    </location>
</feature>
<sequence>MYMRNRYQRGERRSNFSRFPNKNKNNAQYAWSEKDLVKSIEYSKKNRRFEPETNYTPVSCFDDLPINRQLKINIKNKGFKTATPIQDQAIPHILEGKDLIGIANTGTGKTAAFLIPLLDKTSKDRNQKVLIVAPTRELAEQISNDMKALSQNMHIYSALIIGGTSMFKQIHDLKRDPEIVIGTPGRLKDLVNKKILDLSQYNNVVLDETDRMVDIGFVNEIKFFISLLPKQRQSLFFSATVSKKVQDILAAFVHDPITVSVKKHDTCANIYQDIVRVSKNQRKVDTLIQLLTQKEFNKVIVFGNTKWGIQKLTDELIHNGLRADAIHGDKRQNQRQSILQKFKRSEISVLLATDVAARGLDISDVSHVINYELPMSYNDYVHRIGRTGRADKNGIALTFVSDFN</sequence>
<evidence type="ECO:0000313" key="11">
    <source>
        <dbReference type="EMBL" id="KKS17268.1"/>
    </source>
</evidence>
<dbReference type="GO" id="GO:0003676">
    <property type="term" value="F:nucleic acid binding"/>
    <property type="evidence" value="ECO:0007669"/>
    <property type="project" value="InterPro"/>
</dbReference>
<protein>
    <submittedName>
        <fullName evidence="11">DEAD/DEAH RNA helicase</fullName>
    </submittedName>
</protein>
<dbReference type="GO" id="GO:0016787">
    <property type="term" value="F:hydrolase activity"/>
    <property type="evidence" value="ECO:0007669"/>
    <property type="project" value="UniProtKB-KW"/>
</dbReference>
<dbReference type="AlphaFoldDB" id="A0A0G0ZW14"/>
<dbReference type="Pfam" id="PF00271">
    <property type="entry name" value="Helicase_C"/>
    <property type="match status" value="1"/>
</dbReference>
<dbReference type="InterPro" id="IPR011545">
    <property type="entry name" value="DEAD/DEAH_box_helicase_dom"/>
</dbReference>
<dbReference type="GO" id="GO:0005524">
    <property type="term" value="F:ATP binding"/>
    <property type="evidence" value="ECO:0007669"/>
    <property type="project" value="UniProtKB-KW"/>
</dbReference>
<organism evidence="11 12">
    <name type="scientific">candidate division WWE3 bacterium GW2011_GWB1_41_6</name>
    <dbReference type="NCBI Taxonomy" id="1619112"/>
    <lineage>
        <taxon>Bacteria</taxon>
        <taxon>Katanobacteria</taxon>
    </lineage>
</organism>